<protein>
    <submittedName>
        <fullName evidence="1">Uncharacterized protein</fullName>
    </submittedName>
</protein>
<gene>
    <name evidence="1" type="ORF">UX86_C0018G0013</name>
</gene>
<accession>A0A0G1S327</accession>
<evidence type="ECO:0000313" key="2">
    <source>
        <dbReference type="Proteomes" id="UP000034502"/>
    </source>
</evidence>
<dbReference type="AlphaFoldDB" id="A0A0G1S327"/>
<name>A0A0G1S327_9BACT</name>
<proteinExistence type="predicted"/>
<comment type="caution">
    <text evidence="1">The sequence shown here is derived from an EMBL/GenBank/DDBJ whole genome shotgun (WGS) entry which is preliminary data.</text>
</comment>
<sequence>MTRSEKEDKIVKHSYELLDFTCALTRTLAESW</sequence>
<evidence type="ECO:0000313" key="1">
    <source>
        <dbReference type="EMBL" id="KKU63777.1"/>
    </source>
</evidence>
<organism evidence="1 2">
    <name type="scientific">Candidatus Amesbacteria bacterium GW2011_GWC1_47_15</name>
    <dbReference type="NCBI Taxonomy" id="1618364"/>
    <lineage>
        <taxon>Bacteria</taxon>
        <taxon>Candidatus Amesiibacteriota</taxon>
    </lineage>
</organism>
<dbReference type="EMBL" id="LCNU01000018">
    <property type="protein sequence ID" value="KKU63777.1"/>
    <property type="molecule type" value="Genomic_DNA"/>
</dbReference>
<dbReference type="Proteomes" id="UP000034502">
    <property type="component" value="Unassembled WGS sequence"/>
</dbReference>
<reference evidence="1 2" key="1">
    <citation type="journal article" date="2015" name="Nature">
        <title>rRNA introns, odd ribosomes, and small enigmatic genomes across a large radiation of phyla.</title>
        <authorList>
            <person name="Brown C.T."/>
            <person name="Hug L.A."/>
            <person name="Thomas B.C."/>
            <person name="Sharon I."/>
            <person name="Castelle C.J."/>
            <person name="Singh A."/>
            <person name="Wilkins M.J."/>
            <person name="Williams K.H."/>
            <person name="Banfield J.F."/>
        </authorList>
    </citation>
    <scope>NUCLEOTIDE SEQUENCE [LARGE SCALE GENOMIC DNA]</scope>
</reference>